<dbReference type="AlphaFoldDB" id="A0A0D2B2F5"/>
<accession>A0A0D2B2F5</accession>
<reference evidence="1 2" key="1">
    <citation type="submission" date="2015-01" db="EMBL/GenBank/DDBJ databases">
        <title>The Genome Sequence of Exophiala spinifera CBS89968.</title>
        <authorList>
            <consortium name="The Broad Institute Genomics Platform"/>
            <person name="Cuomo C."/>
            <person name="de Hoog S."/>
            <person name="Gorbushina A."/>
            <person name="Stielow B."/>
            <person name="Teixiera M."/>
            <person name="Abouelleil A."/>
            <person name="Chapman S.B."/>
            <person name="Priest M."/>
            <person name="Young S.K."/>
            <person name="Wortman J."/>
            <person name="Nusbaum C."/>
            <person name="Birren B."/>
        </authorList>
    </citation>
    <scope>NUCLEOTIDE SEQUENCE [LARGE SCALE GENOMIC DNA]</scope>
    <source>
        <strain evidence="1 2">CBS 89968</strain>
    </source>
</reference>
<dbReference type="Proteomes" id="UP000053328">
    <property type="component" value="Unassembled WGS sequence"/>
</dbReference>
<dbReference type="HOGENOM" id="CLU_752338_0_0_1"/>
<dbReference type="STRING" id="91928.A0A0D2B2F5"/>
<sequence length="368" mass="41619">MSLSPSDFTFAEDRLKAVWRDGNRTGSGDLDLSVLIIQVKYWGSPHPKIIRQMCLDLYDDTEISDVLPKSRCIVQFSIGRKKPYGEKAGHFEGAKVIHRAIQILRQLPATSPTILGALPSSRRVEPGYLLPTSPEDENVGSPPQAIWDKFAAVNFVDTIVLRVVLCIAQSELSRQHGPGPLEPLLNSTAHLLGTSIDIATESSGSGQRWTVVCAFLWTSWQRLAALRFRDIVAPQLRGFDHAMNHFNSVHSQTLLPEPFDYRGQIGREDLASVPYLCAWAHRTLVEDQASMLGDTRLIIQRYQGVLRDQSCHLQRRLHSMQRSQLPFMWPIRAQYCHKSINVHPNMGRRLQQTLLEQGVFPEIKSKRN</sequence>
<keyword evidence="2" id="KW-1185">Reference proteome</keyword>
<dbReference type="EMBL" id="KN847497">
    <property type="protein sequence ID" value="KIW13078.1"/>
    <property type="molecule type" value="Genomic_DNA"/>
</dbReference>
<evidence type="ECO:0000313" key="2">
    <source>
        <dbReference type="Proteomes" id="UP000053328"/>
    </source>
</evidence>
<proteinExistence type="predicted"/>
<dbReference type="RefSeq" id="XP_016233294.1">
    <property type="nucleotide sequence ID" value="XM_016382591.1"/>
</dbReference>
<evidence type="ECO:0000313" key="1">
    <source>
        <dbReference type="EMBL" id="KIW13078.1"/>
    </source>
</evidence>
<dbReference type="VEuPathDB" id="FungiDB:PV08_08265"/>
<gene>
    <name evidence="1" type="ORF">PV08_08265</name>
</gene>
<dbReference type="OrthoDB" id="2426273at2759"/>
<name>A0A0D2B2F5_9EURO</name>
<protein>
    <submittedName>
        <fullName evidence="1">Uncharacterized protein</fullName>
    </submittedName>
</protein>
<organism evidence="1 2">
    <name type="scientific">Exophiala spinifera</name>
    <dbReference type="NCBI Taxonomy" id="91928"/>
    <lineage>
        <taxon>Eukaryota</taxon>
        <taxon>Fungi</taxon>
        <taxon>Dikarya</taxon>
        <taxon>Ascomycota</taxon>
        <taxon>Pezizomycotina</taxon>
        <taxon>Eurotiomycetes</taxon>
        <taxon>Chaetothyriomycetidae</taxon>
        <taxon>Chaetothyriales</taxon>
        <taxon>Herpotrichiellaceae</taxon>
        <taxon>Exophiala</taxon>
    </lineage>
</organism>
<dbReference type="GeneID" id="27335348"/>